<dbReference type="Proteomes" id="UP000831290">
    <property type="component" value="Chromosome"/>
</dbReference>
<protein>
    <submittedName>
        <fullName evidence="2">DUF3810 domain-containing protein</fullName>
    </submittedName>
</protein>
<keyword evidence="3" id="KW-1185">Reference proteome</keyword>
<dbReference type="RefSeq" id="WP_255844192.1">
    <property type="nucleotide sequence ID" value="NZ_CP094358.1"/>
</dbReference>
<feature type="transmembrane region" description="Helical" evidence="1">
    <location>
        <begin position="87"/>
        <end position="106"/>
    </location>
</feature>
<sequence>MPNNIKYALAFSVLPQILIVKWLGNYPQFIESVYSNVLYQFISKAFRYVFGWIPFSVGDIFYTIAAVLIIRFLVTEGKFILKNPKEFFFKILTAISVLYFVFHLFWGMNYYRLPLHEKLNLSDEYTTPELIDFTERLITKTNQIHLQITKNDTLPVILPYSKSEVYKKAPKGFENLSLKYPDLSYHPKSIKTSLYSLVLTYMGFSGYLNPFTNEGQVNGLKTDFKYPFVTCHEISHQIGYSAENEANFLGFLGAINNDDIYFKYAAYAYVLRYCLSEIYITDEKKYEEMNDRLNKGIIKNYIESNKFWAKYNTGLKPAFKNTFNAFLKANNQTQGIKSYSYVVTLLVNYYKNSEL</sequence>
<accession>A0A9E7A1U0</accession>
<dbReference type="Pfam" id="PF12725">
    <property type="entry name" value="DUF3810"/>
    <property type="match status" value="1"/>
</dbReference>
<reference evidence="2" key="1">
    <citation type="submission" date="2022-03" db="EMBL/GenBank/DDBJ databases">
        <title>Description of Abyssus ytuae gen. nov., sp. nov., a novel member of the family Flavobacteriaceae isolated from the sediment of Mariana Trench.</title>
        <authorList>
            <person name="Zhang J."/>
            <person name="Xu X."/>
        </authorList>
    </citation>
    <scope>NUCLEOTIDE SEQUENCE</scope>
    <source>
        <strain evidence="2">MT3330</strain>
    </source>
</reference>
<feature type="transmembrane region" description="Helical" evidence="1">
    <location>
        <begin position="49"/>
        <end position="75"/>
    </location>
</feature>
<proteinExistence type="predicted"/>
<dbReference type="KEGG" id="fbm:MQE35_02460"/>
<evidence type="ECO:0000313" key="2">
    <source>
        <dbReference type="EMBL" id="UOB18171.1"/>
    </source>
</evidence>
<gene>
    <name evidence="2" type="ORF">MQE35_02460</name>
</gene>
<dbReference type="InterPro" id="IPR024294">
    <property type="entry name" value="DUF3810"/>
</dbReference>
<keyword evidence="1" id="KW-0812">Transmembrane</keyword>
<evidence type="ECO:0000313" key="3">
    <source>
        <dbReference type="Proteomes" id="UP000831290"/>
    </source>
</evidence>
<dbReference type="AlphaFoldDB" id="A0A9E7A1U0"/>
<keyword evidence="1" id="KW-0472">Membrane</keyword>
<keyword evidence="1" id="KW-1133">Transmembrane helix</keyword>
<feature type="transmembrane region" description="Helical" evidence="1">
    <location>
        <begin position="7"/>
        <end position="29"/>
    </location>
</feature>
<dbReference type="EMBL" id="CP094358">
    <property type="protein sequence ID" value="UOB18171.1"/>
    <property type="molecule type" value="Genomic_DNA"/>
</dbReference>
<organism evidence="2 3">
    <name type="scientific">Abyssalbus ytuae</name>
    <dbReference type="NCBI Taxonomy" id="2926907"/>
    <lineage>
        <taxon>Bacteria</taxon>
        <taxon>Pseudomonadati</taxon>
        <taxon>Bacteroidota</taxon>
        <taxon>Flavobacteriia</taxon>
        <taxon>Flavobacteriales</taxon>
        <taxon>Flavobacteriaceae</taxon>
        <taxon>Abyssalbus</taxon>
    </lineage>
</organism>
<evidence type="ECO:0000256" key="1">
    <source>
        <dbReference type="SAM" id="Phobius"/>
    </source>
</evidence>
<name>A0A9E7A1U0_9FLAO</name>